<dbReference type="Proteomes" id="UP001152320">
    <property type="component" value="Chromosome 21"/>
</dbReference>
<comment type="caution">
    <text evidence="2">The sequence shown here is derived from an EMBL/GenBank/DDBJ whole genome shotgun (WGS) entry which is preliminary data.</text>
</comment>
<name>A0A9Q1BCI1_HOLLE</name>
<sequence>MPLEVMLLTAITAQLPYVLSSMSYLNKGCRLGERVIIPPKTTSQFAQTRSKKANYSSSKVSGVLSNLD</sequence>
<dbReference type="EMBL" id="JAIZAY010000021">
    <property type="protein sequence ID" value="KAJ8021545.1"/>
    <property type="molecule type" value="Genomic_DNA"/>
</dbReference>
<dbReference type="AlphaFoldDB" id="A0A9Q1BCI1"/>
<evidence type="ECO:0000256" key="1">
    <source>
        <dbReference type="SAM" id="MobiDB-lite"/>
    </source>
</evidence>
<proteinExistence type="predicted"/>
<accession>A0A9Q1BCI1</accession>
<reference evidence="2" key="1">
    <citation type="submission" date="2021-10" db="EMBL/GenBank/DDBJ databases">
        <title>Tropical sea cucumber genome reveals ecological adaptation and Cuvierian tubules defense mechanism.</title>
        <authorList>
            <person name="Chen T."/>
        </authorList>
    </citation>
    <scope>NUCLEOTIDE SEQUENCE</scope>
    <source>
        <strain evidence="2">Nanhai2018</strain>
        <tissue evidence="2">Muscle</tissue>
    </source>
</reference>
<feature type="region of interest" description="Disordered" evidence="1">
    <location>
        <begin position="47"/>
        <end position="68"/>
    </location>
</feature>
<keyword evidence="3" id="KW-1185">Reference proteome</keyword>
<organism evidence="2 3">
    <name type="scientific">Holothuria leucospilota</name>
    <name type="common">Black long sea cucumber</name>
    <name type="synonym">Mertensiothuria leucospilota</name>
    <dbReference type="NCBI Taxonomy" id="206669"/>
    <lineage>
        <taxon>Eukaryota</taxon>
        <taxon>Metazoa</taxon>
        <taxon>Echinodermata</taxon>
        <taxon>Eleutherozoa</taxon>
        <taxon>Echinozoa</taxon>
        <taxon>Holothuroidea</taxon>
        <taxon>Aspidochirotacea</taxon>
        <taxon>Aspidochirotida</taxon>
        <taxon>Holothuriidae</taxon>
        <taxon>Holothuria</taxon>
    </lineage>
</organism>
<evidence type="ECO:0000313" key="2">
    <source>
        <dbReference type="EMBL" id="KAJ8021545.1"/>
    </source>
</evidence>
<gene>
    <name evidence="2" type="ORF">HOLleu_38786</name>
</gene>
<protein>
    <submittedName>
        <fullName evidence="2">Uncharacterized protein</fullName>
    </submittedName>
</protein>
<evidence type="ECO:0000313" key="3">
    <source>
        <dbReference type="Proteomes" id="UP001152320"/>
    </source>
</evidence>